<dbReference type="RefSeq" id="WP_155315212.1">
    <property type="nucleotide sequence ID" value="NZ_AP021874.1"/>
</dbReference>
<sequence>MDGHDRGWKSPAVPRRQVGFEGDSRSNRYNGYRGFPERLTGIPAPPSVSWKDAGLPMKTRIDPVP</sequence>
<protein>
    <submittedName>
        <fullName evidence="2">Uncharacterized protein</fullName>
    </submittedName>
</protein>
<accession>A0A5K7YFR9</accession>
<reference evidence="2 3" key="1">
    <citation type="submission" date="2019-11" db="EMBL/GenBank/DDBJ databases">
        <title>Comparative genomics of hydrocarbon-degrading Desulfosarcina strains.</title>
        <authorList>
            <person name="Watanabe M."/>
            <person name="Kojima H."/>
            <person name="Fukui M."/>
        </authorList>
    </citation>
    <scope>NUCLEOTIDE SEQUENCE [LARGE SCALE GENOMIC DNA]</scope>
    <source>
        <strain evidence="2 3">PL12</strain>
    </source>
</reference>
<dbReference type="EMBL" id="AP021874">
    <property type="protein sequence ID" value="BBO66890.1"/>
    <property type="molecule type" value="Genomic_DNA"/>
</dbReference>
<evidence type="ECO:0000313" key="3">
    <source>
        <dbReference type="Proteomes" id="UP000427906"/>
    </source>
</evidence>
<name>A0A5K7YFR9_9BACT</name>
<dbReference type="KEGG" id="dalk:DSCA_08200"/>
<evidence type="ECO:0000313" key="2">
    <source>
        <dbReference type="EMBL" id="BBO66890.1"/>
    </source>
</evidence>
<dbReference type="Proteomes" id="UP000427906">
    <property type="component" value="Chromosome"/>
</dbReference>
<evidence type="ECO:0000256" key="1">
    <source>
        <dbReference type="SAM" id="MobiDB-lite"/>
    </source>
</evidence>
<dbReference type="AlphaFoldDB" id="A0A5K7YFR9"/>
<keyword evidence="3" id="KW-1185">Reference proteome</keyword>
<feature type="region of interest" description="Disordered" evidence="1">
    <location>
        <begin position="1"/>
        <end position="65"/>
    </location>
</feature>
<organism evidence="2 3">
    <name type="scientific">Desulfosarcina alkanivorans</name>
    <dbReference type="NCBI Taxonomy" id="571177"/>
    <lineage>
        <taxon>Bacteria</taxon>
        <taxon>Pseudomonadati</taxon>
        <taxon>Thermodesulfobacteriota</taxon>
        <taxon>Desulfobacteria</taxon>
        <taxon>Desulfobacterales</taxon>
        <taxon>Desulfosarcinaceae</taxon>
        <taxon>Desulfosarcina</taxon>
    </lineage>
</organism>
<proteinExistence type="predicted"/>
<gene>
    <name evidence="2" type="ORF">DSCA_08200</name>
</gene>